<evidence type="ECO:0008006" key="4">
    <source>
        <dbReference type="Google" id="ProtNLM"/>
    </source>
</evidence>
<name>A0A0H2RVE4_9AGAM</name>
<dbReference type="GO" id="GO:0008270">
    <property type="term" value="F:zinc ion binding"/>
    <property type="evidence" value="ECO:0007669"/>
    <property type="project" value="InterPro"/>
</dbReference>
<feature type="region of interest" description="Disordered" evidence="1">
    <location>
        <begin position="1"/>
        <end position="29"/>
    </location>
</feature>
<evidence type="ECO:0000313" key="2">
    <source>
        <dbReference type="EMBL" id="KLO15980.1"/>
    </source>
</evidence>
<dbReference type="GO" id="GO:0000981">
    <property type="term" value="F:DNA-binding transcription factor activity, RNA polymerase II-specific"/>
    <property type="evidence" value="ECO:0007669"/>
    <property type="project" value="InterPro"/>
</dbReference>
<dbReference type="Proteomes" id="UP000053477">
    <property type="component" value="Unassembled WGS sequence"/>
</dbReference>
<dbReference type="InParanoid" id="A0A0H2RVE4"/>
<dbReference type="InterPro" id="IPR036864">
    <property type="entry name" value="Zn2-C6_fun-type_DNA-bd_sf"/>
</dbReference>
<dbReference type="AlphaFoldDB" id="A0A0H2RVE4"/>
<proteinExistence type="predicted"/>
<protein>
    <recommendedName>
        <fullName evidence="4">Zn(2)-C6 fungal-type domain-containing protein</fullName>
    </recommendedName>
</protein>
<keyword evidence="3" id="KW-1185">Reference proteome</keyword>
<sequence length="244" mass="27558">MADLTRNAHSFHPSLAFTNGSRPRKPTRRINKNPCQWCQRHRYKCIIESPFSQSRCKRCTLRGAHCTWEEKMTDPKFRGRSIKNRVYASPSMPAISNVLDHTVNIPTQTPDGARMPGQVYAPNYRIAPRFASLESTNAAGNHPFHLCATRMRMGEPPPDADYDHLPQVFNQLQVTSTRMRQTAETFPTQNPQYMPLNCMPTPIQTNASIPAPYNTFGAAYPGEVSPTSTISPHDNQFSSSYPFN</sequence>
<dbReference type="SUPFAM" id="SSF57701">
    <property type="entry name" value="Zn2/Cys6 DNA-binding domain"/>
    <property type="match status" value="1"/>
</dbReference>
<organism evidence="2 3">
    <name type="scientific">Schizopora paradoxa</name>
    <dbReference type="NCBI Taxonomy" id="27342"/>
    <lineage>
        <taxon>Eukaryota</taxon>
        <taxon>Fungi</taxon>
        <taxon>Dikarya</taxon>
        <taxon>Basidiomycota</taxon>
        <taxon>Agaricomycotina</taxon>
        <taxon>Agaricomycetes</taxon>
        <taxon>Hymenochaetales</taxon>
        <taxon>Schizoporaceae</taxon>
        <taxon>Schizopora</taxon>
    </lineage>
</organism>
<evidence type="ECO:0000256" key="1">
    <source>
        <dbReference type="SAM" id="MobiDB-lite"/>
    </source>
</evidence>
<gene>
    <name evidence="2" type="ORF">SCHPADRAFT_238042</name>
</gene>
<reference evidence="2 3" key="1">
    <citation type="submission" date="2015-04" db="EMBL/GenBank/DDBJ databases">
        <title>Complete genome sequence of Schizopora paradoxa KUC8140, a cosmopolitan wood degrader in East Asia.</title>
        <authorList>
            <consortium name="DOE Joint Genome Institute"/>
            <person name="Min B."/>
            <person name="Park H."/>
            <person name="Jang Y."/>
            <person name="Kim J.-J."/>
            <person name="Kim K.H."/>
            <person name="Pangilinan J."/>
            <person name="Lipzen A."/>
            <person name="Riley R."/>
            <person name="Grigoriev I.V."/>
            <person name="Spatafora J.W."/>
            <person name="Choi I.-G."/>
        </authorList>
    </citation>
    <scope>NUCLEOTIDE SEQUENCE [LARGE SCALE GENOMIC DNA]</scope>
    <source>
        <strain evidence="2 3">KUC8140</strain>
    </source>
</reference>
<accession>A0A0H2RVE4</accession>
<dbReference type="EMBL" id="KQ085922">
    <property type="protein sequence ID" value="KLO15980.1"/>
    <property type="molecule type" value="Genomic_DNA"/>
</dbReference>
<evidence type="ECO:0000313" key="3">
    <source>
        <dbReference type="Proteomes" id="UP000053477"/>
    </source>
</evidence>